<organism evidence="2">
    <name type="scientific">Anopheles marajoara</name>
    <dbReference type="NCBI Taxonomy" id="58244"/>
    <lineage>
        <taxon>Eukaryota</taxon>
        <taxon>Metazoa</taxon>
        <taxon>Ecdysozoa</taxon>
        <taxon>Arthropoda</taxon>
        <taxon>Hexapoda</taxon>
        <taxon>Insecta</taxon>
        <taxon>Pterygota</taxon>
        <taxon>Neoptera</taxon>
        <taxon>Endopterygota</taxon>
        <taxon>Diptera</taxon>
        <taxon>Nematocera</taxon>
        <taxon>Culicoidea</taxon>
        <taxon>Culicidae</taxon>
        <taxon>Anophelinae</taxon>
        <taxon>Anopheles</taxon>
    </lineage>
</organism>
<accession>A0A2M4CED3</accession>
<evidence type="ECO:0000256" key="1">
    <source>
        <dbReference type="SAM" id="SignalP"/>
    </source>
</evidence>
<protein>
    <submittedName>
        <fullName evidence="2">Putative secreted protein</fullName>
    </submittedName>
</protein>
<dbReference type="EMBL" id="GGFJ01014533">
    <property type="protein sequence ID" value="MBW63674.1"/>
    <property type="molecule type" value="Transcribed_RNA"/>
</dbReference>
<dbReference type="AlphaFoldDB" id="A0A2M4CED3"/>
<sequence length="70" mass="7830">MLWVSSVMSEFLCFFSSSFCFHAARSSLYHYAYGAMRGLSYLTGFCVAFCCNQPTPTTCAAPLLYISSFH</sequence>
<feature type="signal peptide" evidence="1">
    <location>
        <begin position="1"/>
        <end position="20"/>
    </location>
</feature>
<proteinExistence type="predicted"/>
<name>A0A2M4CED3_9DIPT</name>
<feature type="chain" id="PRO_5014669600" evidence="1">
    <location>
        <begin position="21"/>
        <end position="70"/>
    </location>
</feature>
<reference evidence="2" key="1">
    <citation type="submission" date="2018-01" db="EMBL/GenBank/DDBJ databases">
        <title>An insight into the sialome of Amazonian anophelines.</title>
        <authorList>
            <person name="Ribeiro J.M."/>
            <person name="Scarpassa V."/>
            <person name="Calvo E."/>
        </authorList>
    </citation>
    <scope>NUCLEOTIDE SEQUENCE</scope>
    <source>
        <tissue evidence="2">Salivary glands</tissue>
    </source>
</reference>
<evidence type="ECO:0000313" key="2">
    <source>
        <dbReference type="EMBL" id="MBW63674.1"/>
    </source>
</evidence>
<keyword evidence="1" id="KW-0732">Signal</keyword>